<dbReference type="Gene3D" id="3.30.450.20">
    <property type="entry name" value="PAS domain"/>
    <property type="match status" value="1"/>
</dbReference>
<organism evidence="1">
    <name type="scientific">Mycolicibacterium smegmatis</name>
    <name type="common">Mycobacterium smegmatis</name>
    <dbReference type="NCBI Taxonomy" id="1772"/>
    <lineage>
        <taxon>Bacteria</taxon>
        <taxon>Bacillati</taxon>
        <taxon>Actinomycetota</taxon>
        <taxon>Actinomycetes</taxon>
        <taxon>Mycobacteriales</taxon>
        <taxon>Mycobacteriaceae</taxon>
        <taxon>Mycolicibacterium</taxon>
    </lineage>
</organism>
<gene>
    <name evidence="1" type="ORF">BIN_B_00285</name>
</gene>
<dbReference type="CDD" id="cd12913">
    <property type="entry name" value="PDC1_MCP_like"/>
    <property type="match status" value="1"/>
</dbReference>
<dbReference type="AlphaFoldDB" id="A0A653F8F1"/>
<dbReference type="EMBL" id="LR589626">
    <property type="protein sequence ID" value="VTP05980.1"/>
    <property type="molecule type" value="Genomic_DNA"/>
</dbReference>
<dbReference type="KEGG" id="msn:LI99_33110"/>
<dbReference type="OMA" id="DMYTITA"/>
<proteinExistence type="predicted"/>
<name>A0A653F8F1_MYCSM</name>
<sequence>MSGNQLAELLAKEASDALEPLFGLLESIREDVLAIRPPRAPLTEAHFSGLQRRLADVLQGRHDVWGMGFIAAPFVVEGKERYLAWWQRRGDDRVARLRLNFDPTSVDVYDYLQMDFYQLAQRGQARVAYGPYVDYSGSDMYTITATVPVVADEVFLGIAGADLVVGEVERNLLAVLRQTARDAVVVNTERRVLAANTPRWFVGSRLPQMPEQSANPRPDEFREVAEMPLGTGWVVAIGLFALDGVETISCFRAVIEGSGWLGVCRRRSGRARGRAECPGAVWTWRCCRS</sequence>
<dbReference type="KEGG" id="msh:LI98_33115"/>
<protein>
    <recommendedName>
        <fullName evidence="2">Cache domain-containing protein</fullName>
    </recommendedName>
</protein>
<evidence type="ECO:0000313" key="1">
    <source>
        <dbReference type="EMBL" id="VTP05980.1"/>
    </source>
</evidence>
<dbReference type="Pfam" id="PF22673">
    <property type="entry name" value="MCP-like_PDC_1"/>
    <property type="match status" value="1"/>
</dbReference>
<accession>A0A653F8F1</accession>
<dbReference type="RefSeq" id="WP_011731468.1">
    <property type="nucleotide sequence ID" value="NZ_CP009495.1"/>
</dbReference>
<reference evidence="1" key="1">
    <citation type="submission" date="2019-05" db="EMBL/GenBank/DDBJ databases">
        <authorList>
            <person name="Naeem R."/>
            <person name="Antony C."/>
            <person name="Guan Q."/>
        </authorList>
    </citation>
    <scope>NUCLEOTIDE SEQUENCE</scope>
    <source>
        <strain evidence="1">1</strain>
    </source>
</reference>
<evidence type="ECO:0008006" key="2">
    <source>
        <dbReference type="Google" id="ProtNLM"/>
    </source>
</evidence>